<sequence length="72" mass="8297">MGKTLTRHFVPPSPTRTWAKVPERMRARGCEQGKLFVHHEGHEEHDGEFRDKDLLSGMREGVLLQIGGWSSW</sequence>
<name>A0A1C3EQ97_9PLAN</name>
<gene>
    <name evidence="1" type="ORF">A6X21_16530</name>
</gene>
<proteinExistence type="predicted"/>
<evidence type="ECO:0000313" key="1">
    <source>
        <dbReference type="EMBL" id="ODA35424.1"/>
    </source>
</evidence>
<protein>
    <submittedName>
        <fullName evidence="1">Uncharacterized protein</fullName>
    </submittedName>
</protein>
<dbReference type="Proteomes" id="UP000094828">
    <property type="component" value="Unassembled WGS sequence"/>
</dbReference>
<organism evidence="1 2">
    <name type="scientific">Planctopirus hydrillae</name>
    <dbReference type="NCBI Taxonomy" id="1841610"/>
    <lineage>
        <taxon>Bacteria</taxon>
        <taxon>Pseudomonadati</taxon>
        <taxon>Planctomycetota</taxon>
        <taxon>Planctomycetia</taxon>
        <taxon>Planctomycetales</taxon>
        <taxon>Planctomycetaceae</taxon>
        <taxon>Planctopirus</taxon>
    </lineage>
</organism>
<comment type="caution">
    <text evidence="1">The sequence shown here is derived from an EMBL/GenBank/DDBJ whole genome shotgun (WGS) entry which is preliminary data.</text>
</comment>
<evidence type="ECO:0000313" key="2">
    <source>
        <dbReference type="Proteomes" id="UP000094828"/>
    </source>
</evidence>
<reference evidence="1 2" key="1">
    <citation type="submission" date="2016-05" db="EMBL/GenBank/DDBJ databases">
        <title>Genomic and physiological characterization of Planctopirus sp. isolated from fresh water lake.</title>
        <authorList>
            <person name="Subhash Y."/>
            <person name="Ramana C."/>
        </authorList>
    </citation>
    <scope>NUCLEOTIDE SEQUENCE [LARGE SCALE GENOMIC DNA]</scope>
    <source>
        <strain evidence="1 2">JC280</strain>
    </source>
</reference>
<dbReference type="EMBL" id="LYDR01000033">
    <property type="protein sequence ID" value="ODA35424.1"/>
    <property type="molecule type" value="Genomic_DNA"/>
</dbReference>
<keyword evidence="2" id="KW-1185">Reference proteome</keyword>
<accession>A0A1C3EQ97</accession>
<dbReference type="AlphaFoldDB" id="A0A1C3EQ97"/>